<evidence type="ECO:0000256" key="7">
    <source>
        <dbReference type="ARBA" id="ARBA00035286"/>
    </source>
</evidence>
<keyword evidence="5" id="KW-0496">Mitochondrion</keyword>
<keyword evidence="3" id="KW-0809">Transit peptide</keyword>
<dbReference type="InterPro" id="IPR036394">
    <property type="entry name" value="Ribosomal_uL22_sf"/>
</dbReference>
<evidence type="ECO:0000256" key="1">
    <source>
        <dbReference type="ARBA" id="ARBA00004173"/>
    </source>
</evidence>
<dbReference type="GO" id="GO:0005762">
    <property type="term" value="C:mitochondrial large ribosomal subunit"/>
    <property type="evidence" value="ECO:0007669"/>
    <property type="project" value="TreeGrafter"/>
</dbReference>
<evidence type="ECO:0000256" key="9">
    <source>
        <dbReference type="RuleBase" id="RU004005"/>
    </source>
</evidence>
<evidence type="ECO:0000256" key="8">
    <source>
        <dbReference type="ARBA" id="ARBA00035506"/>
    </source>
</evidence>
<keyword evidence="6 9" id="KW-0687">Ribonucleoprotein</keyword>
<dbReference type="InterPro" id="IPR047867">
    <property type="entry name" value="Ribosomal_uL22_bac/org-type"/>
</dbReference>
<evidence type="ECO:0000256" key="4">
    <source>
        <dbReference type="ARBA" id="ARBA00022980"/>
    </source>
</evidence>
<dbReference type="CDD" id="cd00336">
    <property type="entry name" value="Ribosomal_L22"/>
    <property type="match status" value="1"/>
</dbReference>
<evidence type="ECO:0000256" key="5">
    <source>
        <dbReference type="ARBA" id="ARBA00023128"/>
    </source>
</evidence>
<dbReference type="Proteomes" id="UP000694387">
    <property type="component" value="Chromosome 9"/>
</dbReference>
<keyword evidence="11" id="KW-1185">Reference proteome</keyword>
<name>A0A9L0I5A8_EQUAS</name>
<gene>
    <name evidence="10" type="primary">MRPL22</name>
</gene>
<reference evidence="10" key="3">
    <citation type="submission" date="2025-09" db="UniProtKB">
        <authorList>
            <consortium name="Ensembl"/>
        </authorList>
    </citation>
    <scope>IDENTIFICATION</scope>
</reference>
<dbReference type="InterPro" id="IPR001063">
    <property type="entry name" value="Ribosomal_uL22"/>
</dbReference>
<evidence type="ECO:0000256" key="3">
    <source>
        <dbReference type="ARBA" id="ARBA00022946"/>
    </source>
</evidence>
<dbReference type="Ensembl" id="ENSEAST00005052009.1">
    <property type="protein sequence ID" value="ENSEASP00005034735.1"/>
    <property type="gene ID" value="ENSEASG00005036401.1"/>
</dbReference>
<reference evidence="10" key="2">
    <citation type="submission" date="2025-08" db="UniProtKB">
        <authorList>
            <consortium name="Ensembl"/>
        </authorList>
    </citation>
    <scope>IDENTIFICATION</scope>
</reference>
<proteinExistence type="inferred from homology"/>
<accession>A0A9L0I5A8</accession>
<dbReference type="FunFam" id="3.90.470.10:FF:000009">
    <property type="entry name" value="39S ribosomal protein L22, mitochondrial"/>
    <property type="match status" value="1"/>
</dbReference>
<dbReference type="GO" id="GO:0006412">
    <property type="term" value="P:translation"/>
    <property type="evidence" value="ECO:0007669"/>
    <property type="project" value="InterPro"/>
</dbReference>
<comment type="similarity">
    <text evidence="2 9">Belongs to the universal ribosomal protein uL22 family.</text>
</comment>
<dbReference type="PANTHER" id="PTHR13501">
    <property type="entry name" value="CHLOROPLAST 50S RIBOSOMAL PROTEIN L22-RELATED"/>
    <property type="match status" value="1"/>
</dbReference>
<dbReference type="AlphaFoldDB" id="A0A9L0I5A8"/>
<evidence type="ECO:0000256" key="2">
    <source>
        <dbReference type="ARBA" id="ARBA00009451"/>
    </source>
</evidence>
<organism evidence="10 11">
    <name type="scientific">Equus asinus</name>
    <name type="common">Donkey</name>
    <name type="synonym">Equus africanus asinus</name>
    <dbReference type="NCBI Taxonomy" id="9793"/>
    <lineage>
        <taxon>Eukaryota</taxon>
        <taxon>Metazoa</taxon>
        <taxon>Chordata</taxon>
        <taxon>Craniata</taxon>
        <taxon>Vertebrata</taxon>
        <taxon>Euteleostomi</taxon>
        <taxon>Mammalia</taxon>
        <taxon>Eutheria</taxon>
        <taxon>Laurasiatheria</taxon>
        <taxon>Perissodactyla</taxon>
        <taxon>Equidae</taxon>
        <taxon>Equus</taxon>
    </lineage>
</organism>
<dbReference type="Pfam" id="PF00237">
    <property type="entry name" value="Ribosomal_L22"/>
    <property type="match status" value="1"/>
</dbReference>
<evidence type="ECO:0000313" key="10">
    <source>
        <dbReference type="Ensembl" id="ENSEASP00005034735.1"/>
    </source>
</evidence>
<evidence type="ECO:0000313" key="11">
    <source>
        <dbReference type="Proteomes" id="UP000694387"/>
    </source>
</evidence>
<dbReference type="Gene3D" id="3.90.470.10">
    <property type="entry name" value="Ribosomal protein L22/L17"/>
    <property type="match status" value="1"/>
</dbReference>
<reference evidence="10 11" key="1">
    <citation type="journal article" date="2020" name="Nat. Commun.">
        <title>Donkey genomes provide new insights into domestication and selection for coat color.</title>
        <authorList>
            <person name="Wang"/>
            <person name="C."/>
            <person name="Li"/>
            <person name="H."/>
            <person name="Guo"/>
            <person name="Y."/>
            <person name="Huang"/>
            <person name="J."/>
            <person name="Sun"/>
            <person name="Y."/>
            <person name="Min"/>
            <person name="J."/>
            <person name="Wang"/>
            <person name="J."/>
            <person name="Fang"/>
            <person name="X."/>
            <person name="Zhao"/>
            <person name="Z."/>
            <person name="Wang"/>
            <person name="S."/>
            <person name="Zhang"/>
            <person name="Y."/>
            <person name="Liu"/>
            <person name="Q."/>
            <person name="Jiang"/>
            <person name="Q."/>
            <person name="Wang"/>
            <person name="X."/>
            <person name="Guo"/>
            <person name="Y."/>
            <person name="Yang"/>
            <person name="C."/>
            <person name="Wang"/>
            <person name="Y."/>
            <person name="Tian"/>
            <person name="F."/>
            <person name="Zhuang"/>
            <person name="G."/>
            <person name="Fan"/>
            <person name="Y."/>
            <person name="Gao"/>
            <person name="Q."/>
            <person name="Li"/>
            <person name="Y."/>
            <person name="Ju"/>
            <person name="Z."/>
            <person name="Li"/>
            <person name="J."/>
            <person name="Li"/>
            <person name="R."/>
            <person name="Hou"/>
            <person name="M."/>
            <person name="Yang"/>
            <person name="G."/>
            <person name="Liu"/>
            <person name="G."/>
            <person name="Liu"/>
            <person name="W."/>
            <person name="Guo"/>
            <person name="J."/>
            <person name="Pan"/>
            <person name="S."/>
            <person name="Fan"/>
            <person name="G."/>
            <person name="Zhang"/>
            <person name="W."/>
            <person name="Zhang"/>
            <person name="R."/>
            <person name="Yu"/>
            <person name="J."/>
            <person name="Zhang"/>
            <person name="X."/>
            <person name="Yin"/>
            <person name="Q."/>
            <person name="Ji"/>
            <person name="C."/>
            <person name="Jin"/>
            <person name="Y."/>
            <person name="Yue"/>
            <person name="G."/>
            <person name="Liu"/>
            <person name="M."/>
            <person name="Xu"/>
            <person name="J."/>
            <person name="Liu"/>
            <person name="S."/>
            <person name="Jordana"/>
            <person name="J."/>
            <person name="Noce"/>
            <person name="A."/>
            <person name="Amills"/>
            <person name="M."/>
            <person name="Wu"/>
            <person name="D.D."/>
            <person name="Li"/>
            <person name="S."/>
            <person name="Zhou"/>
            <person name="X. and Zhong"/>
            <person name="J."/>
        </authorList>
    </citation>
    <scope>NUCLEOTIDE SEQUENCE [LARGE SCALE GENOMIC DNA]</scope>
</reference>
<dbReference type="GeneTree" id="ENSGT00390000002110"/>
<sequence length="193" mass="22162">MGRKSGELRMRLAQVVCELGGFRRGRDKDGGGNTGTFGCIMDAEFEGEAHFGEIYHCRRQIKYSKDKMWYLAKLIRGMSIDQALAQLEFSDKKGAQIIKEVLLEAQDMAVRDHNVEFRSNLYIAESTSGRGQYLKRIRYHGRGHFGIMEKVYCHYFVKLVEGPPPPHEAPKTALTHAKEYIQELRNRTIIHTL</sequence>
<dbReference type="PANTHER" id="PTHR13501:SF8">
    <property type="entry name" value="LARGE RIBOSOMAL SUBUNIT PROTEIN UL22M"/>
    <property type="match status" value="1"/>
</dbReference>
<dbReference type="SUPFAM" id="SSF54843">
    <property type="entry name" value="Ribosomal protein L22"/>
    <property type="match status" value="1"/>
</dbReference>
<comment type="subcellular location">
    <subcellularLocation>
        <location evidence="1">Mitochondrion</location>
    </subcellularLocation>
</comment>
<keyword evidence="4 9" id="KW-0689">Ribosomal protein</keyword>
<protein>
    <recommendedName>
        <fullName evidence="7">Large ribosomal subunit protein uL22m</fullName>
    </recommendedName>
    <alternativeName>
        <fullName evidence="8">39S ribosomal protein L22, mitochondrial</fullName>
    </alternativeName>
</protein>
<dbReference type="GO" id="GO:0003735">
    <property type="term" value="F:structural constituent of ribosome"/>
    <property type="evidence" value="ECO:0007669"/>
    <property type="project" value="InterPro"/>
</dbReference>
<evidence type="ECO:0000256" key="6">
    <source>
        <dbReference type="ARBA" id="ARBA00023274"/>
    </source>
</evidence>